<organism evidence="2 3">
    <name type="scientific">Schleiferia thermophila</name>
    <dbReference type="NCBI Taxonomy" id="884107"/>
    <lineage>
        <taxon>Bacteria</taxon>
        <taxon>Pseudomonadati</taxon>
        <taxon>Bacteroidota</taxon>
        <taxon>Flavobacteriia</taxon>
        <taxon>Flavobacteriales</taxon>
        <taxon>Schleiferiaceae</taxon>
        <taxon>Schleiferia</taxon>
    </lineage>
</organism>
<dbReference type="InterPro" id="IPR029058">
    <property type="entry name" value="AB_hydrolase_fold"/>
</dbReference>
<protein>
    <submittedName>
        <fullName evidence="2">Pimeloyl-ACP methyl ester carboxylesterase</fullName>
    </submittedName>
</protein>
<name>A0A369A8W5_9FLAO</name>
<dbReference type="AlphaFoldDB" id="A0A369A8W5"/>
<dbReference type="Gene3D" id="3.40.50.1820">
    <property type="entry name" value="alpha/beta hydrolase"/>
    <property type="match status" value="1"/>
</dbReference>
<keyword evidence="3" id="KW-1185">Reference proteome</keyword>
<accession>A0A369A8W5</accession>
<evidence type="ECO:0000313" key="3">
    <source>
        <dbReference type="Proteomes" id="UP000253517"/>
    </source>
</evidence>
<feature type="domain" description="AB hydrolase-1" evidence="1">
    <location>
        <begin position="22"/>
        <end position="243"/>
    </location>
</feature>
<proteinExistence type="predicted"/>
<evidence type="ECO:0000313" key="2">
    <source>
        <dbReference type="EMBL" id="RCX04756.1"/>
    </source>
</evidence>
<dbReference type="PANTHER" id="PTHR46438">
    <property type="entry name" value="ALPHA/BETA-HYDROLASES SUPERFAMILY PROTEIN"/>
    <property type="match status" value="1"/>
</dbReference>
<dbReference type="SUPFAM" id="SSF53474">
    <property type="entry name" value="alpha/beta-Hydrolases"/>
    <property type="match status" value="1"/>
</dbReference>
<dbReference type="RefSeq" id="WP_037359624.1">
    <property type="nucleotide sequence ID" value="NZ_BHZF01000001.1"/>
</dbReference>
<dbReference type="Proteomes" id="UP000253517">
    <property type="component" value="Unassembled WGS sequence"/>
</dbReference>
<sequence>MSIETKNSGKFEYAEAGEGHPLVLLHGLMGGLSNFDDVFHYFSRRGYRVLIPKLPLYTLPLLNTNVSSLASYVVNFIKELKIAPVTLIGNSLGGHISLIITKNHPELVHSLVLTGSSGLYENAMGDSFPRRGDYQYVANKTKDVFYNKEVATKELIDEVYSIVNDRNKVLRTLSISKSAIRHNMAKDLVNMKLPVCIIWGENDNVTPPDVAKRFHDLLPNSDLYWIPECGHAAMMERPLEFNQILEKWLEKVIVRSNAG</sequence>
<evidence type="ECO:0000259" key="1">
    <source>
        <dbReference type="Pfam" id="PF12697"/>
    </source>
</evidence>
<dbReference type="EMBL" id="QPJS01000001">
    <property type="protein sequence ID" value="RCX04756.1"/>
    <property type="molecule type" value="Genomic_DNA"/>
</dbReference>
<reference evidence="2 3" key="1">
    <citation type="submission" date="2018-07" db="EMBL/GenBank/DDBJ databases">
        <title>Genomic Encyclopedia of Type Strains, Phase IV (KMG-IV): sequencing the most valuable type-strain genomes for metagenomic binning, comparative biology and taxonomic classification.</title>
        <authorList>
            <person name="Goeker M."/>
        </authorList>
    </citation>
    <scope>NUCLEOTIDE SEQUENCE [LARGE SCALE GENOMIC DNA]</scope>
    <source>
        <strain evidence="2 3">DSM 21410</strain>
    </source>
</reference>
<dbReference type="PRINTS" id="PR00111">
    <property type="entry name" value="ABHYDROLASE"/>
</dbReference>
<dbReference type="Pfam" id="PF12697">
    <property type="entry name" value="Abhydrolase_6"/>
    <property type="match status" value="1"/>
</dbReference>
<comment type="caution">
    <text evidence="2">The sequence shown here is derived from an EMBL/GenBank/DDBJ whole genome shotgun (WGS) entry which is preliminary data.</text>
</comment>
<dbReference type="InterPro" id="IPR000073">
    <property type="entry name" value="AB_hydrolase_1"/>
</dbReference>
<gene>
    <name evidence="2" type="ORF">DES35_10126</name>
</gene>